<gene>
    <name evidence="10" type="ordered locus">PB2503_10169</name>
</gene>
<dbReference type="GO" id="GO:0004673">
    <property type="term" value="F:protein histidine kinase activity"/>
    <property type="evidence" value="ECO:0007669"/>
    <property type="project" value="UniProtKB-EC"/>
</dbReference>
<evidence type="ECO:0000313" key="10">
    <source>
        <dbReference type="EMBL" id="ADM10085.1"/>
    </source>
</evidence>
<dbReference type="Gene3D" id="3.30.450.20">
    <property type="entry name" value="PAS domain"/>
    <property type="match status" value="1"/>
</dbReference>
<evidence type="ECO:0000256" key="6">
    <source>
        <dbReference type="ARBA" id="ARBA00022777"/>
    </source>
</evidence>
<dbReference type="PANTHER" id="PTHR41523">
    <property type="entry name" value="TWO-COMPONENT SYSTEM SENSOR PROTEIN"/>
    <property type="match status" value="1"/>
</dbReference>
<reference evidence="10 11" key="2">
    <citation type="journal article" date="2011" name="J. Bacteriol.">
        <title>Complete genome sequence of strain HTCC2503T of Parvularcula bermudensis, the type species of the order "Parvularculales" in the class Alphaproteobacteria.</title>
        <authorList>
            <person name="Oh H.M."/>
            <person name="Kang I."/>
            <person name="Vergin K.L."/>
            <person name="Kang D."/>
            <person name="Rhee K.H."/>
            <person name="Giovannoni S.J."/>
            <person name="Cho J.C."/>
        </authorList>
    </citation>
    <scope>NUCLEOTIDE SEQUENCE [LARGE SCALE GENOMIC DNA]</scope>
    <source>
        <strain evidence="11">ATCC BAA-594 / HTCC2503 / KCTC 12087</strain>
    </source>
</reference>
<accession>E0TFG1</accession>
<dbReference type="InterPro" id="IPR036890">
    <property type="entry name" value="HATPase_C_sf"/>
</dbReference>
<dbReference type="eggNOG" id="COG3920">
    <property type="taxonomic scope" value="Bacteria"/>
</dbReference>
<evidence type="ECO:0000256" key="7">
    <source>
        <dbReference type="ARBA" id="ARBA00022840"/>
    </source>
</evidence>
<dbReference type="PROSITE" id="PS50109">
    <property type="entry name" value="HIS_KIN"/>
    <property type="match status" value="1"/>
</dbReference>
<evidence type="ECO:0000256" key="5">
    <source>
        <dbReference type="ARBA" id="ARBA00022741"/>
    </source>
</evidence>
<feature type="transmembrane region" description="Helical" evidence="8">
    <location>
        <begin position="252"/>
        <end position="277"/>
    </location>
</feature>
<dbReference type="Proteomes" id="UP000001302">
    <property type="component" value="Chromosome"/>
</dbReference>
<keyword evidence="4" id="KW-0808">Transferase</keyword>
<dbReference type="Pfam" id="PF07568">
    <property type="entry name" value="HisKA_2"/>
    <property type="match status" value="1"/>
</dbReference>
<dbReference type="EMBL" id="CP002156">
    <property type="protein sequence ID" value="ADM10085.1"/>
    <property type="molecule type" value="Genomic_DNA"/>
</dbReference>
<keyword evidence="11" id="KW-1185">Reference proteome</keyword>
<dbReference type="STRING" id="314260.PB2503_10169"/>
<keyword evidence="6 10" id="KW-0418">Kinase</keyword>
<dbReference type="AlphaFoldDB" id="E0TFG1"/>
<dbReference type="GO" id="GO:0005524">
    <property type="term" value="F:ATP binding"/>
    <property type="evidence" value="ECO:0007669"/>
    <property type="project" value="UniProtKB-KW"/>
</dbReference>
<dbReference type="EC" id="2.7.13.3" evidence="2"/>
<evidence type="ECO:0000256" key="2">
    <source>
        <dbReference type="ARBA" id="ARBA00012438"/>
    </source>
</evidence>
<evidence type="ECO:0000256" key="8">
    <source>
        <dbReference type="SAM" id="Phobius"/>
    </source>
</evidence>
<keyword evidence="3" id="KW-0597">Phosphoprotein</keyword>
<keyword evidence="5" id="KW-0547">Nucleotide-binding</keyword>
<dbReference type="SUPFAM" id="SSF55874">
    <property type="entry name" value="ATPase domain of HSP90 chaperone/DNA topoisomerase II/histidine kinase"/>
    <property type="match status" value="1"/>
</dbReference>
<dbReference type="InterPro" id="IPR011495">
    <property type="entry name" value="Sig_transdc_His_kin_sub2_dim/P"/>
</dbReference>
<dbReference type="KEGG" id="pbr:PB2503_10169"/>
<proteinExistence type="predicted"/>
<dbReference type="PANTHER" id="PTHR41523:SF8">
    <property type="entry name" value="ETHYLENE RESPONSE SENSOR PROTEIN"/>
    <property type="match status" value="1"/>
</dbReference>
<keyword evidence="8" id="KW-1133">Transmembrane helix</keyword>
<keyword evidence="8" id="KW-0812">Transmembrane</keyword>
<dbReference type="InterPro" id="IPR003594">
    <property type="entry name" value="HATPase_dom"/>
</dbReference>
<keyword evidence="8" id="KW-0472">Membrane</keyword>
<feature type="domain" description="Histidine kinase" evidence="9">
    <location>
        <begin position="348"/>
        <end position="549"/>
    </location>
</feature>
<dbReference type="Pfam" id="PF02518">
    <property type="entry name" value="HATPase_c"/>
    <property type="match status" value="1"/>
</dbReference>
<dbReference type="SMART" id="SM00911">
    <property type="entry name" value="HWE_HK"/>
    <property type="match status" value="1"/>
</dbReference>
<dbReference type="Gene3D" id="3.30.565.10">
    <property type="entry name" value="Histidine kinase-like ATPase, C-terminal domain"/>
    <property type="match status" value="1"/>
</dbReference>
<dbReference type="InterPro" id="IPR011102">
    <property type="entry name" value="Sig_transdc_His_kinase_HWE"/>
</dbReference>
<evidence type="ECO:0000313" key="11">
    <source>
        <dbReference type="Proteomes" id="UP000001302"/>
    </source>
</evidence>
<evidence type="ECO:0000256" key="1">
    <source>
        <dbReference type="ARBA" id="ARBA00000085"/>
    </source>
</evidence>
<sequence length="555" mass="61916">MLFWLSVSLIPVLLLASLQAYLLARSSYVDRGEQLLVQSDRTLRSVANKINEAEVLLATYADAIAPDQCDRILETVREFVPFVTTVSSADMNRHILCSSQGNAGFTARISLPAPTAPYDNLSYRSALIYGRLSDQWVFVLSRYARDPDTDEPTGASHFSIGVAPLMEAVKSESQRDVDFALADIDGTILGNEHFAAINPVYLDRTRSRGRAQLFQMTGLDNKTYDVVVRPLEGENLFFIVTAPKPGLFSQSYWGPISFVLIPVSVFLIALIATWIAIQRMILRWMAHLQDLAIAYGEGLYTFKGQDFQAAPKEIRDLAIGLETMAGKIGERDADYRAAVATRDAAIAEVHHRIKNNLQIVTSFISLQSRTVANAEARQMLADIRHRMDALSIVHSTLYRYERIDTVNMPFFFDSLLRHLSEALGAEDMGVKIKWRVDEFDRSADDAIPMALLIVEIITNAIKYAFGEQEGGEVRIDLSYDGERAVLEVVDSGSGVSQEWLQSVRSGQHRGIGIRLMLAFSRQLGGDLQMENVAPPETGLRIKLVVPNRRQRKIVS</sequence>
<keyword evidence="7" id="KW-0067">ATP-binding</keyword>
<evidence type="ECO:0000256" key="4">
    <source>
        <dbReference type="ARBA" id="ARBA00022679"/>
    </source>
</evidence>
<evidence type="ECO:0000256" key="3">
    <source>
        <dbReference type="ARBA" id="ARBA00022553"/>
    </source>
</evidence>
<dbReference type="InterPro" id="IPR005467">
    <property type="entry name" value="His_kinase_dom"/>
</dbReference>
<evidence type="ECO:0000259" key="9">
    <source>
        <dbReference type="PROSITE" id="PS50109"/>
    </source>
</evidence>
<dbReference type="HOGENOM" id="CLU_024378_1_0_5"/>
<protein>
    <recommendedName>
        <fullName evidence="2">histidine kinase</fullName>
        <ecNumber evidence="2">2.7.13.3</ecNumber>
    </recommendedName>
</protein>
<organism evidence="10 11">
    <name type="scientific">Parvularcula bermudensis (strain ATCC BAA-594 / HTCC2503 / KCTC 12087)</name>
    <dbReference type="NCBI Taxonomy" id="314260"/>
    <lineage>
        <taxon>Bacteria</taxon>
        <taxon>Pseudomonadati</taxon>
        <taxon>Pseudomonadota</taxon>
        <taxon>Alphaproteobacteria</taxon>
        <taxon>Parvularculales</taxon>
        <taxon>Parvularculaceae</taxon>
        <taxon>Parvularcula</taxon>
    </lineage>
</organism>
<reference evidence="11" key="1">
    <citation type="submission" date="2010-08" db="EMBL/GenBank/DDBJ databases">
        <title>Genome sequence of Parvularcula bermudensis HTCC2503.</title>
        <authorList>
            <person name="Kang D.-M."/>
            <person name="Oh H.-M."/>
            <person name="Cho J.-C."/>
        </authorList>
    </citation>
    <scope>NUCLEOTIDE SEQUENCE [LARGE SCALE GENOMIC DNA]</scope>
    <source>
        <strain evidence="11">ATCC BAA-594 / HTCC2503 / KCTC 12087</strain>
    </source>
</reference>
<name>E0TFG1_PARBH</name>
<dbReference type="SMART" id="SM00387">
    <property type="entry name" value="HATPase_c"/>
    <property type="match status" value="1"/>
</dbReference>
<comment type="catalytic activity">
    <reaction evidence="1">
        <text>ATP + protein L-histidine = ADP + protein N-phospho-L-histidine.</text>
        <dbReference type="EC" id="2.7.13.3"/>
    </reaction>
</comment>